<dbReference type="SMART" id="SM00903">
    <property type="entry name" value="Flavin_Reduct"/>
    <property type="match status" value="1"/>
</dbReference>
<name>A0A505D4L2_9ACTN</name>
<evidence type="ECO:0000313" key="5">
    <source>
        <dbReference type="Proteomes" id="UP000317378"/>
    </source>
</evidence>
<dbReference type="InterPro" id="IPR002563">
    <property type="entry name" value="Flavin_Rdtase-like_dom"/>
</dbReference>
<dbReference type="InterPro" id="IPR012349">
    <property type="entry name" value="Split_barrel_FMN-bd"/>
</dbReference>
<sequence>MSPLVATPTDPAALRQAFGCFPSGVTALCSLDSGTPVGMAASTFTPVSLEPPLVSVCVQDTSSTWPKLRKQSRLGLSVLAEGQDLVCRSLAGKDGDRFADVDWEADEGGSVYIHGANLWLDCSPYAEFPGGDHTIVLLEIHGLKAEPDREPLVFHGSRFRRLAVS</sequence>
<dbReference type="PANTHER" id="PTHR30466">
    <property type="entry name" value="FLAVIN REDUCTASE"/>
    <property type="match status" value="1"/>
</dbReference>
<accession>A0A505D4L2</accession>
<dbReference type="GO" id="GO:0010181">
    <property type="term" value="F:FMN binding"/>
    <property type="evidence" value="ECO:0007669"/>
    <property type="project" value="InterPro"/>
</dbReference>
<dbReference type="InterPro" id="IPR050268">
    <property type="entry name" value="NADH-dep_flavin_reductase"/>
</dbReference>
<keyword evidence="2" id="KW-0560">Oxidoreductase</keyword>
<dbReference type="RefSeq" id="WP_119102805.1">
    <property type="nucleotide sequence ID" value="NZ_QXMJ01000158.1"/>
</dbReference>
<dbReference type="AlphaFoldDB" id="A0A505D4L2"/>
<evidence type="ECO:0000259" key="3">
    <source>
        <dbReference type="SMART" id="SM00903"/>
    </source>
</evidence>
<evidence type="ECO:0000256" key="1">
    <source>
        <dbReference type="ARBA" id="ARBA00008898"/>
    </source>
</evidence>
<dbReference type="OrthoDB" id="9792858at2"/>
<dbReference type="PANTHER" id="PTHR30466:SF11">
    <property type="entry name" value="FLAVIN-DEPENDENT MONOOXYGENASE, REDUCTASE SUBUNIT HSAB"/>
    <property type="match status" value="1"/>
</dbReference>
<dbReference type="GO" id="GO:0042602">
    <property type="term" value="F:riboflavin reductase (NADPH) activity"/>
    <property type="evidence" value="ECO:0007669"/>
    <property type="project" value="TreeGrafter"/>
</dbReference>
<dbReference type="Pfam" id="PF01613">
    <property type="entry name" value="Flavin_Reduct"/>
    <property type="match status" value="1"/>
</dbReference>
<dbReference type="Gene3D" id="2.30.110.10">
    <property type="entry name" value="Electron Transport, Fmn-binding Protein, Chain A"/>
    <property type="match status" value="1"/>
</dbReference>
<reference evidence="4 5" key="1">
    <citation type="submission" date="2019-06" db="EMBL/GenBank/DDBJ databases">
        <title>Streptomyces sporangiiformans sp. nov., a novel actinomycete isolated from soil in Mount Song.</title>
        <authorList>
            <person name="Han L."/>
        </authorList>
    </citation>
    <scope>NUCLEOTIDE SEQUENCE [LARGE SCALE GENOMIC DNA]</scope>
    <source>
        <strain evidence="4 5">NEAU-SSA 1</strain>
    </source>
</reference>
<comment type="caution">
    <text evidence="4">The sequence shown here is derived from an EMBL/GenBank/DDBJ whole genome shotgun (WGS) entry which is preliminary data.</text>
</comment>
<feature type="domain" description="Flavin reductase like" evidence="3">
    <location>
        <begin position="18"/>
        <end position="161"/>
    </location>
</feature>
<organism evidence="4 5">
    <name type="scientific">Streptomyces sporangiiformans</name>
    <dbReference type="NCBI Taxonomy" id="2315329"/>
    <lineage>
        <taxon>Bacteria</taxon>
        <taxon>Bacillati</taxon>
        <taxon>Actinomycetota</taxon>
        <taxon>Actinomycetes</taxon>
        <taxon>Kitasatosporales</taxon>
        <taxon>Streptomycetaceae</taxon>
        <taxon>Streptomyces</taxon>
    </lineage>
</organism>
<protein>
    <submittedName>
        <fullName evidence="4">Flavin reductase family protein</fullName>
    </submittedName>
</protein>
<dbReference type="EMBL" id="VCHX02000158">
    <property type="protein sequence ID" value="TPQ19433.1"/>
    <property type="molecule type" value="Genomic_DNA"/>
</dbReference>
<evidence type="ECO:0000256" key="2">
    <source>
        <dbReference type="ARBA" id="ARBA00023002"/>
    </source>
</evidence>
<gene>
    <name evidence="4" type="ORF">FGD71_025235</name>
</gene>
<dbReference type="SUPFAM" id="SSF50475">
    <property type="entry name" value="FMN-binding split barrel"/>
    <property type="match status" value="1"/>
</dbReference>
<comment type="similarity">
    <text evidence="1">Belongs to the non-flavoprotein flavin reductase family.</text>
</comment>
<evidence type="ECO:0000313" key="4">
    <source>
        <dbReference type="EMBL" id="TPQ19433.1"/>
    </source>
</evidence>
<proteinExistence type="inferred from homology"/>
<dbReference type="Proteomes" id="UP000317378">
    <property type="component" value="Unassembled WGS sequence"/>
</dbReference>
<keyword evidence="5" id="KW-1185">Reference proteome</keyword>